<keyword evidence="10" id="KW-0378">Hydrolase</keyword>
<dbReference type="AlphaFoldDB" id="Q2II92"/>
<keyword evidence="6" id="KW-0653">Protein transport</keyword>
<keyword evidence="7" id="KW-1278">Translocase</keyword>
<name>Q2II92_ANADE</name>
<dbReference type="CDD" id="cd01136">
    <property type="entry name" value="ATPase_flagellum-secretory_path_III"/>
    <property type="match status" value="1"/>
</dbReference>
<evidence type="ECO:0000259" key="9">
    <source>
        <dbReference type="SMART" id="SM00382"/>
    </source>
</evidence>
<dbReference type="KEGG" id="ade:Adeh_1596"/>
<dbReference type="Pfam" id="PF18269">
    <property type="entry name" value="T3SS_ATPase_C"/>
    <property type="match status" value="1"/>
</dbReference>
<dbReference type="OrthoDB" id="9801639at2"/>
<dbReference type="InterPro" id="IPR005714">
    <property type="entry name" value="ATPase_T3SS_FliI/YscN"/>
</dbReference>
<dbReference type="GO" id="GO:0008564">
    <property type="term" value="F:protein-exporting ATPase activity"/>
    <property type="evidence" value="ECO:0007669"/>
    <property type="project" value="UniProtKB-EC"/>
</dbReference>
<evidence type="ECO:0000256" key="1">
    <source>
        <dbReference type="ARBA" id="ARBA00004496"/>
    </source>
</evidence>
<evidence type="ECO:0000256" key="3">
    <source>
        <dbReference type="ARBA" id="ARBA00022490"/>
    </source>
</evidence>
<proteinExistence type="predicted"/>
<dbReference type="InterPro" id="IPR003593">
    <property type="entry name" value="AAA+_ATPase"/>
</dbReference>
<dbReference type="SMART" id="SM00382">
    <property type="entry name" value="AAA"/>
    <property type="match status" value="1"/>
</dbReference>
<protein>
    <submittedName>
        <fullName evidence="10">Type III secretion system ATPase, FliI/YscN</fullName>
        <ecNumber evidence="10">3.6.3.15</ecNumber>
    </submittedName>
</protein>
<dbReference type="InterPro" id="IPR040627">
    <property type="entry name" value="T3SS_ATPase_C"/>
</dbReference>
<evidence type="ECO:0000256" key="6">
    <source>
        <dbReference type="ARBA" id="ARBA00022927"/>
    </source>
</evidence>
<dbReference type="EMBL" id="CP000251">
    <property type="protein sequence ID" value="ABC81369.1"/>
    <property type="molecule type" value="Genomic_DNA"/>
</dbReference>
<keyword evidence="3" id="KW-0963">Cytoplasm</keyword>
<comment type="catalytic activity">
    <reaction evidence="8">
        <text>ATP + H2O + cellular proteinSide 1 = ADP + phosphate + cellular proteinSide 2.</text>
        <dbReference type="EC" id="7.4.2.8"/>
    </reaction>
</comment>
<dbReference type="PANTHER" id="PTHR15184">
    <property type="entry name" value="ATP SYNTHASE"/>
    <property type="match status" value="1"/>
</dbReference>
<evidence type="ECO:0000256" key="5">
    <source>
        <dbReference type="ARBA" id="ARBA00022840"/>
    </source>
</evidence>
<dbReference type="InterPro" id="IPR050053">
    <property type="entry name" value="ATPase_alpha/beta_chains"/>
</dbReference>
<evidence type="ECO:0000256" key="2">
    <source>
        <dbReference type="ARBA" id="ARBA00022448"/>
    </source>
</evidence>
<gene>
    <name evidence="10" type="ordered locus">Adeh_1596</name>
</gene>
<dbReference type="InterPro" id="IPR020003">
    <property type="entry name" value="ATPase_a/bsu_AS"/>
</dbReference>
<dbReference type="Proteomes" id="UP000001935">
    <property type="component" value="Chromosome"/>
</dbReference>
<keyword evidence="5" id="KW-0067">ATP-binding</keyword>
<reference evidence="10" key="1">
    <citation type="submission" date="2006-01" db="EMBL/GenBank/DDBJ databases">
        <title>Complete sequence of Anaeromyxobacter dehalogenans 2CP-C.</title>
        <authorList>
            <consortium name="US DOE Joint Genome Institute"/>
            <person name="Copeland A."/>
            <person name="Lucas S."/>
            <person name="Lapidus A."/>
            <person name="Barry K."/>
            <person name="Detter J.C."/>
            <person name="Glavina T."/>
            <person name="Hammon N."/>
            <person name="Israni S."/>
            <person name="Pitluck S."/>
            <person name="Brettin T."/>
            <person name="Bruce D."/>
            <person name="Han C."/>
            <person name="Tapia R."/>
            <person name="Gilna P."/>
            <person name="Kiss H."/>
            <person name="Schmutz J."/>
            <person name="Larimer F."/>
            <person name="Land M."/>
            <person name="Kyrpides N."/>
            <person name="Anderson I."/>
            <person name="Sanford R.A."/>
            <person name="Ritalahti K.M."/>
            <person name="Thomas H.S."/>
            <person name="Kirby J.R."/>
            <person name="Zhulin I.B."/>
            <person name="Loeffler F.E."/>
            <person name="Richardson P."/>
        </authorList>
    </citation>
    <scope>NUCLEOTIDE SEQUENCE</scope>
    <source>
        <strain evidence="10">2CP-C</strain>
    </source>
</reference>
<feature type="domain" description="AAA+ ATPase" evidence="9">
    <location>
        <begin position="157"/>
        <end position="338"/>
    </location>
</feature>
<evidence type="ECO:0000313" key="10">
    <source>
        <dbReference type="EMBL" id="ABC81369.1"/>
    </source>
</evidence>
<dbReference type="InterPro" id="IPR004100">
    <property type="entry name" value="ATPase_F1/V1/A1_a/bsu_N"/>
</dbReference>
<comment type="subcellular location">
    <subcellularLocation>
        <location evidence="1">Cytoplasm</location>
    </subcellularLocation>
</comment>
<keyword evidence="4" id="KW-0547">Nucleotide-binding</keyword>
<dbReference type="PANTHER" id="PTHR15184:SF9">
    <property type="entry name" value="SPI-1 TYPE 3 SECRETION SYSTEM ATPASE"/>
    <property type="match status" value="1"/>
</dbReference>
<evidence type="ECO:0000256" key="4">
    <source>
        <dbReference type="ARBA" id="ARBA00022741"/>
    </source>
</evidence>
<dbReference type="GO" id="GO:0030254">
    <property type="term" value="P:protein secretion by the type III secretion system"/>
    <property type="evidence" value="ECO:0007669"/>
    <property type="project" value="InterPro"/>
</dbReference>
<evidence type="ECO:0000256" key="7">
    <source>
        <dbReference type="ARBA" id="ARBA00022967"/>
    </source>
</evidence>
<sequence length="435" mass="45018">MTVDLGRVRTALGEAAPLPLRGRVTRLTGLVLEAAVGGVRQGEAVELRAPGREPLLAEVVGLRDDRAVLVPFGELGGVGLDAEVIPTGRPHAIRVGPGLLGRVLDGLGRPLDGAPLPAGLEEWAVDRPAPNPLARRPVAAPLPLGVRVLDGLLTAGEGQRIGLFAGSGVGKSTLLGQLARGARADLCVVCLVGERGREVREFLEGPLGADGLARSVVVAATSDAPALVRLKAAHVATAVAEWFAERGDRVLLLVDSVTRYARALREVGLAAGEPPARQGYPPSVFAALPRLLERAGNRARGGITAVYTVLVAGGDLEEPIADEVRGILDGHVVLDRAVAAGGRFPAVDPLQSLSRVMPAVAGPDHLAAAGRVRALLAAHARVRDLVALGAYRAGGDPEADLALARLPALEAFLRQPLGEPAPFEETLRRLEALAG</sequence>
<dbReference type="eggNOG" id="COG1157">
    <property type="taxonomic scope" value="Bacteria"/>
</dbReference>
<dbReference type="STRING" id="290397.Adeh_1596"/>
<dbReference type="GO" id="GO:0016887">
    <property type="term" value="F:ATP hydrolysis activity"/>
    <property type="evidence" value="ECO:0007669"/>
    <property type="project" value="InterPro"/>
</dbReference>
<dbReference type="HOGENOM" id="CLU_022398_5_1_7"/>
<evidence type="ECO:0000256" key="8">
    <source>
        <dbReference type="ARBA" id="ARBA00034006"/>
    </source>
</evidence>
<keyword evidence="2" id="KW-0813">Transport</keyword>
<dbReference type="Pfam" id="PF00006">
    <property type="entry name" value="ATP-synt_ab"/>
    <property type="match status" value="1"/>
</dbReference>
<dbReference type="InterPro" id="IPR000194">
    <property type="entry name" value="ATPase_F1/V1/A1_a/bsu_nucl-bd"/>
</dbReference>
<dbReference type="FunFam" id="3.40.50.12240:FF:000002">
    <property type="entry name" value="Flagellum-specific ATP synthase FliI"/>
    <property type="match status" value="1"/>
</dbReference>
<dbReference type="GO" id="GO:0005524">
    <property type="term" value="F:ATP binding"/>
    <property type="evidence" value="ECO:0007669"/>
    <property type="project" value="UniProtKB-KW"/>
</dbReference>
<dbReference type="GO" id="GO:0005737">
    <property type="term" value="C:cytoplasm"/>
    <property type="evidence" value="ECO:0007669"/>
    <property type="project" value="UniProtKB-SubCell"/>
</dbReference>
<dbReference type="InterPro" id="IPR027417">
    <property type="entry name" value="P-loop_NTPase"/>
</dbReference>
<evidence type="ECO:0000313" key="11">
    <source>
        <dbReference type="Proteomes" id="UP000001935"/>
    </source>
</evidence>
<dbReference type="Gene3D" id="3.40.50.12240">
    <property type="match status" value="1"/>
</dbReference>
<dbReference type="EC" id="3.6.3.15" evidence="10"/>
<dbReference type="Pfam" id="PF02874">
    <property type="entry name" value="ATP-synt_ab_N"/>
    <property type="match status" value="1"/>
</dbReference>
<dbReference type="SUPFAM" id="SSF52540">
    <property type="entry name" value="P-loop containing nucleoside triphosphate hydrolases"/>
    <property type="match status" value="1"/>
</dbReference>
<dbReference type="NCBIfam" id="TIGR01026">
    <property type="entry name" value="fliI_yscN"/>
    <property type="match status" value="1"/>
</dbReference>
<dbReference type="RefSeq" id="WP_011420652.1">
    <property type="nucleotide sequence ID" value="NC_007760.1"/>
</dbReference>
<dbReference type="PROSITE" id="PS00152">
    <property type="entry name" value="ATPASE_ALPHA_BETA"/>
    <property type="match status" value="1"/>
</dbReference>
<accession>Q2II92</accession>
<organism evidence="10 11">
    <name type="scientific">Anaeromyxobacter dehalogenans (strain 2CP-C)</name>
    <dbReference type="NCBI Taxonomy" id="290397"/>
    <lineage>
        <taxon>Bacteria</taxon>
        <taxon>Pseudomonadati</taxon>
        <taxon>Myxococcota</taxon>
        <taxon>Myxococcia</taxon>
        <taxon>Myxococcales</taxon>
        <taxon>Cystobacterineae</taxon>
        <taxon>Anaeromyxobacteraceae</taxon>
        <taxon>Anaeromyxobacter</taxon>
    </lineage>
</organism>
<dbReference type="GO" id="GO:0046933">
    <property type="term" value="F:proton-transporting ATP synthase activity, rotational mechanism"/>
    <property type="evidence" value="ECO:0007669"/>
    <property type="project" value="TreeGrafter"/>
</dbReference>
<dbReference type="GO" id="GO:0030257">
    <property type="term" value="C:type III protein secretion system complex"/>
    <property type="evidence" value="ECO:0007669"/>
    <property type="project" value="InterPro"/>
</dbReference>